<protein>
    <submittedName>
        <fullName evidence="2">SnoaL-like protein</fullName>
    </submittedName>
</protein>
<evidence type="ECO:0000313" key="2">
    <source>
        <dbReference type="EMBL" id="PRY51633.1"/>
    </source>
</evidence>
<feature type="domain" description="SnoaL-like" evidence="1">
    <location>
        <begin position="1"/>
        <end position="100"/>
    </location>
</feature>
<comment type="caution">
    <text evidence="2">The sequence shown here is derived from an EMBL/GenBank/DDBJ whole genome shotgun (WGS) entry which is preliminary data.</text>
</comment>
<dbReference type="EMBL" id="PVTG01000001">
    <property type="protein sequence ID" value="PRY51633.1"/>
    <property type="molecule type" value="Genomic_DNA"/>
</dbReference>
<sequence length="105" mass="11853">MVDAFNDGRVDELVADTTADYRYSDPFLGAVDGAAAHEALMRQVLERFPDRRMELLECWVAEGVEVARYRWTGTPADGGAPVEVLFVAVLEFEDGHLRRWANHRS</sequence>
<dbReference type="SUPFAM" id="SSF54427">
    <property type="entry name" value="NTF2-like"/>
    <property type="match status" value="1"/>
</dbReference>
<dbReference type="AlphaFoldDB" id="A0A2T0U158"/>
<gene>
    <name evidence="2" type="ORF">LY71_1012</name>
</gene>
<accession>A0A2T0U158</accession>
<dbReference type="Proteomes" id="UP000239210">
    <property type="component" value="Unassembled WGS sequence"/>
</dbReference>
<dbReference type="InterPro" id="IPR032710">
    <property type="entry name" value="NTF2-like_dom_sf"/>
</dbReference>
<evidence type="ECO:0000313" key="3">
    <source>
        <dbReference type="Proteomes" id="UP000239210"/>
    </source>
</evidence>
<dbReference type="Pfam" id="PF12680">
    <property type="entry name" value="SnoaL_2"/>
    <property type="match status" value="1"/>
</dbReference>
<organism evidence="2 3">
    <name type="scientific">Geodermatophilus tzadiensis</name>
    <dbReference type="NCBI Taxonomy" id="1137988"/>
    <lineage>
        <taxon>Bacteria</taxon>
        <taxon>Bacillati</taxon>
        <taxon>Actinomycetota</taxon>
        <taxon>Actinomycetes</taxon>
        <taxon>Geodermatophilales</taxon>
        <taxon>Geodermatophilaceae</taxon>
        <taxon>Geodermatophilus</taxon>
    </lineage>
</organism>
<keyword evidence="3" id="KW-1185">Reference proteome</keyword>
<reference evidence="2 3" key="1">
    <citation type="submission" date="2018-03" db="EMBL/GenBank/DDBJ databases">
        <title>Genomic Encyclopedia of Archaeal and Bacterial Type Strains, Phase II (KMG-II): from individual species to whole genera.</title>
        <authorList>
            <person name="Goeker M."/>
        </authorList>
    </citation>
    <scope>NUCLEOTIDE SEQUENCE [LARGE SCALE GENOMIC DNA]</scope>
    <source>
        <strain evidence="2 3">DSM 45416</strain>
    </source>
</reference>
<name>A0A2T0U158_9ACTN</name>
<dbReference type="InterPro" id="IPR037401">
    <property type="entry name" value="SnoaL-like"/>
</dbReference>
<dbReference type="Gene3D" id="3.10.450.50">
    <property type="match status" value="1"/>
</dbReference>
<proteinExistence type="predicted"/>
<evidence type="ECO:0000259" key="1">
    <source>
        <dbReference type="Pfam" id="PF12680"/>
    </source>
</evidence>